<dbReference type="VEuPathDB" id="FungiDB:BTJ68_12510"/>
<dbReference type="GO" id="GO:0031146">
    <property type="term" value="P:SCF-dependent proteasomal ubiquitin-dependent protein catabolic process"/>
    <property type="evidence" value="ECO:0007669"/>
    <property type="project" value="TreeGrafter"/>
</dbReference>
<dbReference type="InterPro" id="IPR007138">
    <property type="entry name" value="ABM_dom"/>
</dbReference>
<dbReference type="PANTHER" id="PTHR14381:SF1">
    <property type="entry name" value="F-BOX_WD REPEAT-CONTAINING PROTEIN 4"/>
    <property type="match status" value="1"/>
</dbReference>
<dbReference type="InterPro" id="IPR011008">
    <property type="entry name" value="Dimeric_a/b-barrel"/>
</dbReference>
<feature type="domain" description="F-box" evidence="2">
    <location>
        <begin position="10"/>
        <end position="56"/>
    </location>
</feature>
<feature type="region of interest" description="Disordered" evidence="1">
    <location>
        <begin position="160"/>
        <end position="183"/>
    </location>
</feature>
<feature type="compositionally biased region" description="Basic and acidic residues" evidence="1">
    <location>
        <begin position="847"/>
        <end position="856"/>
    </location>
</feature>
<reference evidence="4 5" key="1">
    <citation type="journal article" date="2018" name="BMC Genomics">
        <title>Genomic evidence for intraspecific hybridization in a clonal and extremely halotolerant yeast.</title>
        <authorList>
            <person name="Gostincar C."/>
            <person name="Stajich J.E."/>
            <person name="Zupancic J."/>
            <person name="Zalar P."/>
            <person name="Gunde-Cimerman N."/>
        </authorList>
    </citation>
    <scope>NUCLEOTIDE SEQUENCE [LARGE SCALE GENOMIC DNA]</scope>
    <source>
        <strain evidence="4 5">EXF-171</strain>
    </source>
</reference>
<dbReference type="VEuPathDB" id="FungiDB:BTJ68_12511"/>
<dbReference type="Gene3D" id="3.30.70.100">
    <property type="match status" value="1"/>
</dbReference>
<feature type="compositionally biased region" description="Polar residues" evidence="1">
    <location>
        <begin position="165"/>
        <end position="174"/>
    </location>
</feature>
<dbReference type="AlphaFoldDB" id="A0A3M7HLU5"/>
<evidence type="ECO:0000259" key="2">
    <source>
        <dbReference type="PROSITE" id="PS50181"/>
    </source>
</evidence>
<sequence length="856" mass="95307">MTEIQEEADQPSLLALPAELLLHVFSYLPPLDLGSAAQTCHGLLCHAYDDALWQPLVNSNLHQPLSSPAPCHTFRDLYLSHHPHWFLPRYRVWFADSQPSGKLLIARYNSAKGSIEAHAVVAQRGHHTLDFWEKDREVIIHSFNPHVSLSLHQPVLKLDVDSPRTSDQPQNNPSDRGYAPPSRYNKEVLMDTFADAGLYSSFMLCRNLPKAAMTEQTLLWPPLRLPARSRTRNDSESGFLSSGHRPSRLSEVSQHNFRLRKWVEYTGRRSTPTLLPFNSPNGLSAALGLNNGPSSASPGSPPAFFAAGLPSTERGGLSIRMPEDITTYATLPPESYMPRPGKEWQGIWCGDYSGHGCEFLLITQPDDEDVRPLPEGMDWLRGWFGEAAENWRQRRESGGSDSEGSWVSARESPSQDEEDGSSHPLRPTQRTLTQRKLRNEDPRDVAARQIAELAHRAEAEATAEERAAALLFAEGLLQPHEVLDGFTGGEGSQPASSSSASQPVPSSSSAVEAPADEFTDYQDAPSGRLEAIKLTGDPNIPRCEYTFIAPDIGHKGFVRVCDEEMFKGARVVRSAGHIAGRGFISDQYTPSQLIMKARSFAQAHPKDVKRTMVQDGIALFCTLHPASLEKAGRCINLLRTSAREYYRTPRANCTAWSYFTPFQHKKANSIANHPVICGLEIYSTKAALQSQVDDPVYFQRYHEIVKKEALYAKPEELVAWYPAGGFLTRDSSADREEDGVLVSVTRMTAKRSFEDLMGILRPFVDWVTNTEPNVFTYAIFSRPKAPRELLLIVRYKDRKALKGHLEAPEHTDVVEKLTKALESDITQSTTLWQEVPDSFVNNGTGDGKSRDASAKL</sequence>
<dbReference type="PROSITE" id="PS50181">
    <property type="entry name" value="FBOX"/>
    <property type="match status" value="1"/>
</dbReference>
<dbReference type="SUPFAM" id="SSF54909">
    <property type="entry name" value="Dimeric alpha+beta barrel"/>
    <property type="match status" value="1"/>
</dbReference>
<dbReference type="PROSITE" id="PS51725">
    <property type="entry name" value="ABM"/>
    <property type="match status" value="1"/>
</dbReference>
<dbReference type="InterPro" id="IPR001810">
    <property type="entry name" value="F-box_dom"/>
</dbReference>
<feature type="domain" description="ABM" evidence="3">
    <location>
        <begin position="740"/>
        <end position="831"/>
    </location>
</feature>
<comment type="caution">
    <text evidence="4">The sequence shown here is derived from an EMBL/GenBank/DDBJ whole genome shotgun (WGS) entry which is preliminary data.</text>
</comment>
<name>A0A3M7HLU5_HORWE</name>
<dbReference type="InterPro" id="IPR036047">
    <property type="entry name" value="F-box-like_dom_sf"/>
</dbReference>
<gene>
    <name evidence="4" type="ORF">D0862_02100</name>
</gene>
<dbReference type="InterPro" id="IPR052301">
    <property type="entry name" value="SCF_F-box/WD-repeat"/>
</dbReference>
<feature type="region of interest" description="Disordered" evidence="1">
    <location>
        <begin position="392"/>
        <end position="442"/>
    </location>
</feature>
<dbReference type="UniPathway" id="UPA00143"/>
<accession>A0A3M7HLU5</accession>
<protein>
    <recommendedName>
        <fullName evidence="6">F-box domain-containing protein</fullName>
    </recommendedName>
</protein>
<dbReference type="PANTHER" id="PTHR14381">
    <property type="entry name" value="DACTYLIN"/>
    <property type="match status" value="1"/>
</dbReference>
<dbReference type="Pfam" id="PF12014">
    <property type="entry name" value="Cyclin_D1_bind"/>
    <property type="match status" value="1"/>
</dbReference>
<dbReference type="GO" id="GO:0016567">
    <property type="term" value="P:protein ubiquitination"/>
    <property type="evidence" value="ECO:0007669"/>
    <property type="project" value="UniProtKB-UniPathway"/>
</dbReference>
<evidence type="ECO:0008006" key="6">
    <source>
        <dbReference type="Google" id="ProtNLM"/>
    </source>
</evidence>
<evidence type="ECO:0000256" key="1">
    <source>
        <dbReference type="SAM" id="MobiDB-lite"/>
    </source>
</evidence>
<dbReference type="Proteomes" id="UP000281468">
    <property type="component" value="Unassembled WGS sequence"/>
</dbReference>
<evidence type="ECO:0000313" key="4">
    <source>
        <dbReference type="EMBL" id="RMZ14224.1"/>
    </source>
</evidence>
<organism evidence="4 5">
    <name type="scientific">Hortaea werneckii</name>
    <name type="common">Black yeast</name>
    <name type="synonym">Cladosporium werneckii</name>
    <dbReference type="NCBI Taxonomy" id="91943"/>
    <lineage>
        <taxon>Eukaryota</taxon>
        <taxon>Fungi</taxon>
        <taxon>Dikarya</taxon>
        <taxon>Ascomycota</taxon>
        <taxon>Pezizomycotina</taxon>
        <taxon>Dothideomycetes</taxon>
        <taxon>Dothideomycetidae</taxon>
        <taxon>Mycosphaerellales</taxon>
        <taxon>Teratosphaeriaceae</taxon>
        <taxon>Hortaea</taxon>
    </lineage>
</organism>
<evidence type="ECO:0000313" key="5">
    <source>
        <dbReference type="Proteomes" id="UP000281468"/>
    </source>
</evidence>
<feature type="region of interest" description="Disordered" evidence="1">
    <location>
        <begin position="482"/>
        <end position="524"/>
    </location>
</feature>
<proteinExistence type="predicted"/>
<dbReference type="GO" id="GO:0019005">
    <property type="term" value="C:SCF ubiquitin ligase complex"/>
    <property type="evidence" value="ECO:0007669"/>
    <property type="project" value="TreeGrafter"/>
</dbReference>
<dbReference type="EMBL" id="QWIQ01000036">
    <property type="protein sequence ID" value="RMZ14224.1"/>
    <property type="molecule type" value="Genomic_DNA"/>
</dbReference>
<feature type="compositionally biased region" description="Low complexity" evidence="1">
    <location>
        <begin position="492"/>
        <end position="513"/>
    </location>
</feature>
<dbReference type="Gene3D" id="1.20.1280.50">
    <property type="match status" value="1"/>
</dbReference>
<dbReference type="Pfam" id="PF12937">
    <property type="entry name" value="F-box-like"/>
    <property type="match status" value="1"/>
</dbReference>
<feature type="region of interest" description="Disordered" evidence="1">
    <location>
        <begin position="836"/>
        <end position="856"/>
    </location>
</feature>
<evidence type="ECO:0000259" key="3">
    <source>
        <dbReference type="PROSITE" id="PS51725"/>
    </source>
</evidence>
<dbReference type="SUPFAM" id="SSF81383">
    <property type="entry name" value="F-box domain"/>
    <property type="match status" value="1"/>
</dbReference>